<evidence type="ECO:0000313" key="2">
    <source>
        <dbReference type="Proteomes" id="UP001328107"/>
    </source>
</evidence>
<gene>
    <name evidence="1" type="ORF">PMAYCL1PPCAC_17043</name>
</gene>
<sequence>KISQRLQQNGTISIHQPSSSITAQLFFPQRASASSFVLKCIRCTSSWDASERGSVGVCPTMSFSRQPPLSTSIFQTFVLPVFSSKTRATLGILSCSDRSTMNFFISFTPEFWHFYGIQFLQNKKVHKKYTHFTLCSV</sequence>
<evidence type="ECO:0000313" key="1">
    <source>
        <dbReference type="EMBL" id="GMR46848.1"/>
    </source>
</evidence>
<organism evidence="1 2">
    <name type="scientific">Pristionchus mayeri</name>
    <dbReference type="NCBI Taxonomy" id="1317129"/>
    <lineage>
        <taxon>Eukaryota</taxon>
        <taxon>Metazoa</taxon>
        <taxon>Ecdysozoa</taxon>
        <taxon>Nematoda</taxon>
        <taxon>Chromadorea</taxon>
        <taxon>Rhabditida</taxon>
        <taxon>Rhabditina</taxon>
        <taxon>Diplogasteromorpha</taxon>
        <taxon>Diplogasteroidea</taxon>
        <taxon>Neodiplogasteridae</taxon>
        <taxon>Pristionchus</taxon>
    </lineage>
</organism>
<dbReference type="EMBL" id="BTRK01000004">
    <property type="protein sequence ID" value="GMR46848.1"/>
    <property type="molecule type" value="Genomic_DNA"/>
</dbReference>
<feature type="non-terminal residue" evidence="1">
    <location>
        <position position="1"/>
    </location>
</feature>
<proteinExistence type="predicted"/>
<keyword evidence="2" id="KW-1185">Reference proteome</keyword>
<reference evidence="2" key="1">
    <citation type="submission" date="2022-10" db="EMBL/GenBank/DDBJ databases">
        <title>Genome assembly of Pristionchus species.</title>
        <authorList>
            <person name="Yoshida K."/>
            <person name="Sommer R.J."/>
        </authorList>
    </citation>
    <scope>NUCLEOTIDE SEQUENCE [LARGE SCALE GENOMIC DNA]</scope>
    <source>
        <strain evidence="2">RS5460</strain>
    </source>
</reference>
<comment type="caution">
    <text evidence="1">The sequence shown here is derived from an EMBL/GenBank/DDBJ whole genome shotgun (WGS) entry which is preliminary data.</text>
</comment>
<dbReference type="Proteomes" id="UP001328107">
    <property type="component" value="Unassembled WGS sequence"/>
</dbReference>
<protein>
    <submittedName>
        <fullName evidence="1">Uncharacterized protein</fullName>
    </submittedName>
</protein>
<dbReference type="AlphaFoldDB" id="A0AAN5CLX7"/>
<accession>A0AAN5CLX7</accession>
<name>A0AAN5CLX7_9BILA</name>